<evidence type="ECO:0000313" key="1">
    <source>
        <dbReference type="EMBL" id="STL48709.1"/>
    </source>
</evidence>
<accession>A0A377B6P2</accession>
<dbReference type="Proteomes" id="UP000254052">
    <property type="component" value="Unassembled WGS sequence"/>
</dbReference>
<proteinExistence type="predicted"/>
<organism evidence="1 2">
    <name type="scientific">Escherichia coli</name>
    <dbReference type="NCBI Taxonomy" id="562"/>
    <lineage>
        <taxon>Bacteria</taxon>
        <taxon>Pseudomonadati</taxon>
        <taxon>Pseudomonadota</taxon>
        <taxon>Gammaproteobacteria</taxon>
        <taxon>Enterobacterales</taxon>
        <taxon>Enterobacteriaceae</taxon>
        <taxon>Escherichia</taxon>
    </lineage>
</organism>
<sequence>MTAVCVNVLKSLARKNGSSTDEKEDDLDLDFEIN</sequence>
<dbReference type="EMBL" id="UGED01000008">
    <property type="protein sequence ID" value="STL48709.1"/>
    <property type="molecule type" value="Genomic_DNA"/>
</dbReference>
<dbReference type="AlphaFoldDB" id="A0A377B6P2"/>
<reference evidence="1 2" key="1">
    <citation type="submission" date="2018-06" db="EMBL/GenBank/DDBJ databases">
        <authorList>
            <consortium name="Pathogen Informatics"/>
            <person name="Doyle S."/>
        </authorList>
    </citation>
    <scope>NUCLEOTIDE SEQUENCE [LARGE SCALE GENOMIC DNA]</scope>
    <source>
        <strain evidence="1 2">NCTC9962</strain>
    </source>
</reference>
<name>A0A377B6P2_ECOLX</name>
<evidence type="ECO:0000313" key="2">
    <source>
        <dbReference type="Proteomes" id="UP000254052"/>
    </source>
</evidence>
<gene>
    <name evidence="1" type="primary">frwC_3</name>
    <name evidence="1" type="ORF">NCTC9962_03575</name>
</gene>
<protein>
    <submittedName>
        <fullName evidence="1">Fructose-like specific PTS system EIIC component 2</fullName>
    </submittedName>
</protein>